<dbReference type="InterPro" id="IPR018060">
    <property type="entry name" value="HTH_AraC"/>
</dbReference>
<dbReference type="PROSITE" id="PS01124">
    <property type="entry name" value="HTH_ARAC_FAMILY_2"/>
    <property type="match status" value="1"/>
</dbReference>
<dbReference type="SMART" id="SM00342">
    <property type="entry name" value="HTH_ARAC"/>
    <property type="match status" value="1"/>
</dbReference>
<keyword evidence="2" id="KW-0238">DNA-binding</keyword>
<dbReference type="Pfam" id="PF06719">
    <property type="entry name" value="AraC_N"/>
    <property type="match status" value="1"/>
</dbReference>
<dbReference type="Proteomes" id="UP000215595">
    <property type="component" value="Unassembled WGS sequence"/>
</dbReference>
<dbReference type="InterPro" id="IPR018062">
    <property type="entry name" value="HTH_AraC-typ_CS"/>
</dbReference>
<keyword evidence="1" id="KW-0805">Transcription regulation</keyword>
<dbReference type="InterPro" id="IPR009594">
    <property type="entry name" value="Tscrpt_reg_HTH_AraC_N"/>
</dbReference>
<protein>
    <submittedName>
        <fullName evidence="5">AraC family transcriptional regulator</fullName>
    </submittedName>
</protein>
<keyword evidence="3" id="KW-0804">Transcription</keyword>
<evidence type="ECO:0000313" key="6">
    <source>
        <dbReference type="Proteomes" id="UP000215595"/>
    </source>
</evidence>
<dbReference type="PROSITE" id="PS00041">
    <property type="entry name" value="HTH_ARAC_FAMILY_1"/>
    <property type="match status" value="1"/>
</dbReference>
<reference evidence="5 6" key="1">
    <citation type="submission" date="2017-03" db="EMBL/GenBank/DDBJ databases">
        <title>Lifting the veil on microbial sulfur biogeochemistry in mining wastewaters.</title>
        <authorList>
            <person name="Kantor R.S."/>
            <person name="Colenbrander Nelson T."/>
            <person name="Marshall S."/>
            <person name="Bennett D."/>
            <person name="Apte S."/>
            <person name="Camacho D."/>
            <person name="Thomas B.C."/>
            <person name="Warren L.A."/>
            <person name="Banfield J.F."/>
        </authorList>
    </citation>
    <scope>NUCLEOTIDE SEQUENCE [LARGE SCALE GENOMIC DNA]</scope>
    <source>
        <strain evidence="5">32-69-9</strain>
    </source>
</reference>
<dbReference type="AlphaFoldDB" id="A0A258FTC6"/>
<evidence type="ECO:0000256" key="1">
    <source>
        <dbReference type="ARBA" id="ARBA00023015"/>
    </source>
</evidence>
<dbReference type="PANTHER" id="PTHR43436:SF1">
    <property type="entry name" value="TRANSCRIPTIONAL REGULATORY PROTEIN"/>
    <property type="match status" value="1"/>
</dbReference>
<dbReference type="GO" id="GO:0043565">
    <property type="term" value="F:sequence-specific DNA binding"/>
    <property type="evidence" value="ECO:0007669"/>
    <property type="project" value="InterPro"/>
</dbReference>
<dbReference type="GO" id="GO:0003700">
    <property type="term" value="F:DNA-binding transcription factor activity"/>
    <property type="evidence" value="ECO:0007669"/>
    <property type="project" value="InterPro"/>
</dbReference>
<evidence type="ECO:0000256" key="3">
    <source>
        <dbReference type="ARBA" id="ARBA00023163"/>
    </source>
</evidence>
<evidence type="ECO:0000256" key="2">
    <source>
        <dbReference type="ARBA" id="ARBA00023125"/>
    </source>
</evidence>
<sequence>MDRLPELAALTRRHSTQGVAAADCPGMLLIGADAVTPAQQIVYEPMLCVILQGAKRTTLGALSYTYRAGDYLVASADLPVSGQVLEAPYAAIGIPLDPVIIADLMLETGTPAAETAPVRALAVNRMDKGLRDAVGRLIGLLDRPADVPVMAPMIRREILWRLLAGDAGEMIRQIGSQDGRLARVQRVIRRLRERYAEPIRIADLADLAGMSETSLHRHFKAATSMSPLQFLKQVRLQQARNLLLGQGRDVAGVGFAVGYDSPSQFSREYSRQFGRPPGRDLDHLRREPAGAAVL</sequence>
<evidence type="ECO:0000259" key="4">
    <source>
        <dbReference type="PROSITE" id="PS01124"/>
    </source>
</evidence>
<dbReference type="PANTHER" id="PTHR43436">
    <property type="entry name" value="ARAC-FAMILY TRANSCRIPTIONAL REGULATOR"/>
    <property type="match status" value="1"/>
</dbReference>
<organism evidence="5 6">
    <name type="scientific">Brevundimonas subvibrioides</name>
    <dbReference type="NCBI Taxonomy" id="74313"/>
    <lineage>
        <taxon>Bacteria</taxon>
        <taxon>Pseudomonadati</taxon>
        <taxon>Pseudomonadota</taxon>
        <taxon>Alphaproteobacteria</taxon>
        <taxon>Caulobacterales</taxon>
        <taxon>Caulobacteraceae</taxon>
        <taxon>Brevundimonas</taxon>
    </lineage>
</organism>
<gene>
    <name evidence="5" type="ORF">B7Z01_03365</name>
</gene>
<accession>A0A258FTC6</accession>
<dbReference type="Pfam" id="PF12833">
    <property type="entry name" value="HTH_18"/>
    <property type="match status" value="1"/>
</dbReference>
<comment type="caution">
    <text evidence="5">The sequence shown here is derived from an EMBL/GenBank/DDBJ whole genome shotgun (WGS) entry which is preliminary data.</text>
</comment>
<feature type="domain" description="HTH araC/xylS-type" evidence="4">
    <location>
        <begin position="185"/>
        <end position="283"/>
    </location>
</feature>
<dbReference type="EMBL" id="NCEB01000005">
    <property type="protein sequence ID" value="OYX35214.1"/>
    <property type="molecule type" value="Genomic_DNA"/>
</dbReference>
<proteinExistence type="predicted"/>
<dbReference type="SUPFAM" id="SSF46689">
    <property type="entry name" value="Homeodomain-like"/>
    <property type="match status" value="2"/>
</dbReference>
<dbReference type="Gene3D" id="1.10.10.60">
    <property type="entry name" value="Homeodomain-like"/>
    <property type="match status" value="2"/>
</dbReference>
<name>A0A258FTC6_9CAUL</name>
<dbReference type="InterPro" id="IPR009057">
    <property type="entry name" value="Homeodomain-like_sf"/>
</dbReference>
<evidence type="ECO:0000313" key="5">
    <source>
        <dbReference type="EMBL" id="OYX35214.1"/>
    </source>
</evidence>